<accession>A0A4Y8MPL0</accession>
<dbReference type="PANTHER" id="PTHR40275">
    <property type="entry name" value="SSL7038 PROTEIN"/>
    <property type="match status" value="1"/>
</dbReference>
<dbReference type="Proteomes" id="UP000297385">
    <property type="component" value="Unassembled WGS sequence"/>
</dbReference>
<dbReference type="InterPro" id="IPR014057">
    <property type="entry name" value="HI1420"/>
</dbReference>
<dbReference type="AlphaFoldDB" id="A0A4Y8MPL0"/>
<comment type="caution">
    <text evidence="1">The sequence shown here is derived from an EMBL/GenBank/DDBJ whole genome shotgun (WGS) entry which is preliminary data.</text>
</comment>
<dbReference type="Pfam" id="PF21716">
    <property type="entry name" value="dnstrm_HI1420"/>
    <property type="match status" value="1"/>
</dbReference>
<dbReference type="PANTHER" id="PTHR40275:SF1">
    <property type="entry name" value="SSL7038 PROTEIN"/>
    <property type="match status" value="1"/>
</dbReference>
<dbReference type="GO" id="GO:0003677">
    <property type="term" value="F:DNA binding"/>
    <property type="evidence" value="ECO:0007669"/>
    <property type="project" value="InterPro"/>
</dbReference>
<name>A0A4Y8MPL0_9BURK</name>
<dbReference type="NCBIfam" id="TIGR02684">
    <property type="entry name" value="dnstrm_HI1420"/>
    <property type="match status" value="1"/>
</dbReference>
<dbReference type="RefSeq" id="WP_134459435.1">
    <property type="nucleotide sequence ID" value="NZ_JBHMFL010000011.1"/>
</dbReference>
<organism evidence="1 2">
    <name type="scientific">Paraburkholderia dipogonis</name>
    <dbReference type="NCBI Taxonomy" id="1211383"/>
    <lineage>
        <taxon>Bacteria</taxon>
        <taxon>Pseudomonadati</taxon>
        <taxon>Pseudomonadota</taxon>
        <taxon>Betaproteobacteria</taxon>
        <taxon>Burkholderiales</taxon>
        <taxon>Burkholderiaceae</taxon>
        <taxon>Paraburkholderia</taxon>
    </lineage>
</organism>
<sequence>MSKIKTARFDASDYLDSEEAIAEYLNAALEDGDADVLLAAIADIAKARGIAKVAADAGLGRESLYKTLAPGSKPRMDTVLKLLRALGVKLNVVPEGVAAA</sequence>
<gene>
    <name evidence="1" type="ORF">E2553_20660</name>
</gene>
<dbReference type="SUPFAM" id="SSF47413">
    <property type="entry name" value="lambda repressor-like DNA-binding domains"/>
    <property type="match status" value="1"/>
</dbReference>
<reference evidence="1 2" key="1">
    <citation type="submission" date="2019-03" db="EMBL/GenBank/DDBJ databases">
        <title>Complete Genome Sequence of Paraburkholderia dipogonis ICMP 19430T, a Nitrogen-fixing Symbiont of the South African Invasive Legume Dipogon lignosus in New Zealand.</title>
        <authorList>
            <person name="De Meyer S.E."/>
        </authorList>
    </citation>
    <scope>NUCLEOTIDE SEQUENCE [LARGE SCALE GENOMIC DNA]</scope>
    <source>
        <strain evidence="1 2">ICMP 19430</strain>
    </source>
</reference>
<evidence type="ECO:0000313" key="1">
    <source>
        <dbReference type="EMBL" id="TFE39273.1"/>
    </source>
</evidence>
<evidence type="ECO:0000313" key="2">
    <source>
        <dbReference type="Proteomes" id="UP000297385"/>
    </source>
</evidence>
<proteinExistence type="predicted"/>
<dbReference type="EMBL" id="SNVI01000002">
    <property type="protein sequence ID" value="TFE39273.1"/>
    <property type="molecule type" value="Genomic_DNA"/>
</dbReference>
<dbReference type="InterPro" id="IPR010982">
    <property type="entry name" value="Lambda_DNA-bd_dom_sf"/>
</dbReference>
<dbReference type="GeneID" id="97304518"/>
<protein>
    <submittedName>
        <fullName evidence="1">Putative addiction module antidote protein</fullName>
    </submittedName>
</protein>